<organism evidence="2 3">
    <name type="scientific">Escovopsis weberi</name>
    <dbReference type="NCBI Taxonomy" id="150374"/>
    <lineage>
        <taxon>Eukaryota</taxon>
        <taxon>Fungi</taxon>
        <taxon>Dikarya</taxon>
        <taxon>Ascomycota</taxon>
        <taxon>Pezizomycotina</taxon>
        <taxon>Sordariomycetes</taxon>
        <taxon>Hypocreomycetidae</taxon>
        <taxon>Hypocreales</taxon>
        <taxon>Hypocreaceae</taxon>
        <taxon>Escovopsis</taxon>
    </lineage>
</organism>
<keyword evidence="3" id="KW-1185">Reference proteome</keyword>
<feature type="compositionally biased region" description="Basic and acidic residues" evidence="1">
    <location>
        <begin position="139"/>
        <end position="171"/>
    </location>
</feature>
<dbReference type="AlphaFoldDB" id="A0A0M8N093"/>
<dbReference type="EMBL" id="LGSR01000022">
    <property type="protein sequence ID" value="KOS17894.1"/>
    <property type="molecule type" value="Genomic_DNA"/>
</dbReference>
<proteinExistence type="predicted"/>
<name>A0A0M8N093_ESCWE</name>
<feature type="region of interest" description="Disordered" evidence="1">
    <location>
        <begin position="1"/>
        <end position="187"/>
    </location>
</feature>
<protein>
    <submittedName>
        <fullName evidence="2">Uncharacterized protein</fullName>
    </submittedName>
</protein>
<evidence type="ECO:0000313" key="2">
    <source>
        <dbReference type="EMBL" id="KOS17894.1"/>
    </source>
</evidence>
<reference evidence="2 3" key="1">
    <citation type="submission" date="2015-07" db="EMBL/GenBank/DDBJ databases">
        <title>The genome of the fungus Escovopsis weberi, a specialized disease agent of ant agriculture.</title>
        <authorList>
            <person name="de Man T.J."/>
            <person name="Stajich J.E."/>
            <person name="Kubicek C.P."/>
            <person name="Chenthamara K."/>
            <person name="Atanasova L."/>
            <person name="Druzhinina I.S."/>
            <person name="Birnbaum S."/>
            <person name="Barribeau S.M."/>
            <person name="Teiling C."/>
            <person name="Suen G."/>
            <person name="Currie C."/>
            <person name="Gerardo N.M."/>
        </authorList>
    </citation>
    <scope>NUCLEOTIDE SEQUENCE [LARGE SCALE GENOMIC DNA]</scope>
</reference>
<dbReference type="OrthoDB" id="5383057at2759"/>
<sequence length="187" mass="19673">MGDDVDPGREAPVAQEGAGPVAPESLAAESVRSGGAYAANMESGFGSGSEGISSREKMSEGPSAQHIEHAEGTGATQAEAEAAREQGAQAPTYVVDEYLQDRAGPHGRNITEDEMLGEGGEHGRTAGEGEGEVGSAGDPGREAERQFALRREMKGRSAGERQEELQTRTRYDILGSDRSAKRMYGFT</sequence>
<accession>A0A0M8N093</accession>
<comment type="caution">
    <text evidence="2">The sequence shown here is derived from an EMBL/GenBank/DDBJ whole genome shotgun (WGS) entry which is preliminary data.</text>
</comment>
<evidence type="ECO:0000256" key="1">
    <source>
        <dbReference type="SAM" id="MobiDB-lite"/>
    </source>
</evidence>
<feature type="compositionally biased region" description="Low complexity" evidence="1">
    <location>
        <begin position="72"/>
        <end position="90"/>
    </location>
</feature>
<dbReference type="Proteomes" id="UP000053831">
    <property type="component" value="Unassembled WGS sequence"/>
</dbReference>
<evidence type="ECO:0000313" key="3">
    <source>
        <dbReference type="Proteomes" id="UP000053831"/>
    </source>
</evidence>
<gene>
    <name evidence="2" type="ORF">ESCO_002854</name>
</gene>